<name>A0ABZ2YWV0_9BACT</name>
<gene>
    <name evidence="3" type="ORF">WJU22_16170</name>
</gene>
<dbReference type="Pfam" id="PF14534">
    <property type="entry name" value="DUF4440"/>
    <property type="match status" value="2"/>
</dbReference>
<accession>A0ABZ2YWV0</accession>
<dbReference type="Proteomes" id="UP001449657">
    <property type="component" value="Chromosome"/>
</dbReference>
<feature type="signal peptide" evidence="1">
    <location>
        <begin position="1"/>
        <end position="18"/>
    </location>
</feature>
<feature type="domain" description="DUF4440" evidence="2">
    <location>
        <begin position="34"/>
        <end position="139"/>
    </location>
</feature>
<organism evidence="3 4">
    <name type="scientific">Chitinophaga caseinilytica</name>
    <dbReference type="NCBI Taxonomy" id="2267521"/>
    <lineage>
        <taxon>Bacteria</taxon>
        <taxon>Pseudomonadati</taxon>
        <taxon>Bacteroidota</taxon>
        <taxon>Chitinophagia</taxon>
        <taxon>Chitinophagales</taxon>
        <taxon>Chitinophagaceae</taxon>
        <taxon>Chitinophaga</taxon>
    </lineage>
</organism>
<feature type="domain" description="DUF4440" evidence="2">
    <location>
        <begin position="198"/>
        <end position="294"/>
    </location>
</feature>
<keyword evidence="1" id="KW-0732">Signal</keyword>
<dbReference type="RefSeq" id="WP_341839213.1">
    <property type="nucleotide sequence ID" value="NZ_CP149792.1"/>
</dbReference>
<dbReference type="InterPro" id="IPR032710">
    <property type="entry name" value="NTF2-like_dom_sf"/>
</dbReference>
<reference evidence="3 4" key="1">
    <citation type="submission" date="2024-03" db="EMBL/GenBank/DDBJ databases">
        <title>Chitinophaga caseinilytica sp. nov., a casein hydrolysing bacterium isolated from forest soil.</title>
        <authorList>
            <person name="Lee D.S."/>
            <person name="Han D.M."/>
            <person name="Baek J.H."/>
            <person name="Choi D.G."/>
            <person name="Jeon J.H."/>
            <person name="Jeon C.O."/>
        </authorList>
    </citation>
    <scope>NUCLEOTIDE SEQUENCE [LARGE SCALE GENOMIC DNA]</scope>
    <source>
        <strain evidence="3 4">KACC 19118</strain>
    </source>
</reference>
<evidence type="ECO:0000313" key="4">
    <source>
        <dbReference type="Proteomes" id="UP001449657"/>
    </source>
</evidence>
<evidence type="ECO:0000256" key="1">
    <source>
        <dbReference type="SAM" id="SignalP"/>
    </source>
</evidence>
<feature type="chain" id="PRO_5047039477" evidence="1">
    <location>
        <begin position="19"/>
        <end position="309"/>
    </location>
</feature>
<evidence type="ECO:0000313" key="3">
    <source>
        <dbReference type="EMBL" id="WZN44431.1"/>
    </source>
</evidence>
<evidence type="ECO:0000259" key="2">
    <source>
        <dbReference type="Pfam" id="PF14534"/>
    </source>
</evidence>
<keyword evidence="4" id="KW-1185">Reference proteome</keyword>
<proteinExistence type="predicted"/>
<protein>
    <submittedName>
        <fullName evidence="3">DUF4440 domain-containing protein</fullName>
    </submittedName>
</protein>
<sequence length="309" mass="35511">MKTTLPAVLLFLALNVQAQRSTQADPQTLAFLQRFRQDYASALTTGEPAKIAQHFADSIRLMPEFQLTVWTKANAKHYYRDFLQRFRVTQFNSDVMEVMDLGRMVVEFGTFTEILQQAGNGKTDTLQGKYANIWQRSPQQPLRLTAQAWNYSHPVQIAEQLVFRDVPAVNMAFRAHVNVNDPLSFELAAYNGLQEKVVTEHDPVRWNQFYSDDFLFFYSNHPAYKGRAAITAFLDDHVKHLPVFEKLDIRTDRIEDLDGFVIEYASHTAIVRHGDWSGVATGKNIYIWRREKNGILKICRGVAMYDAGL</sequence>
<dbReference type="EMBL" id="CP150096">
    <property type="protein sequence ID" value="WZN44431.1"/>
    <property type="molecule type" value="Genomic_DNA"/>
</dbReference>
<dbReference type="InterPro" id="IPR027843">
    <property type="entry name" value="DUF4440"/>
</dbReference>
<dbReference type="Gene3D" id="3.10.450.50">
    <property type="match status" value="2"/>
</dbReference>
<dbReference type="SUPFAM" id="SSF54427">
    <property type="entry name" value="NTF2-like"/>
    <property type="match status" value="2"/>
</dbReference>